<proteinExistence type="predicted"/>
<feature type="compositionally biased region" description="Basic residues" evidence="1">
    <location>
        <begin position="1"/>
        <end position="10"/>
    </location>
</feature>
<dbReference type="AlphaFoldDB" id="A0A915YGZ8"/>
<feature type="compositionally biased region" description="Basic and acidic residues" evidence="1">
    <location>
        <begin position="11"/>
        <end position="23"/>
    </location>
</feature>
<gene>
    <name evidence="2" type="ORF">AsAng_0034930</name>
</gene>
<reference evidence="2" key="1">
    <citation type="submission" date="2022-09" db="EMBL/GenBank/DDBJ databases">
        <title>Aureispira anguillicida sp. nov., isolated from Leptocephalus of Japanese eel Anguilla japonica.</title>
        <authorList>
            <person name="Yuasa K."/>
            <person name="Mekata T."/>
            <person name="Ikunari K."/>
        </authorList>
    </citation>
    <scope>NUCLEOTIDE SEQUENCE</scope>
    <source>
        <strain evidence="2">EL160426</strain>
    </source>
</reference>
<organism evidence="2 3">
    <name type="scientific">Aureispira anguillae</name>
    <dbReference type="NCBI Taxonomy" id="2864201"/>
    <lineage>
        <taxon>Bacteria</taxon>
        <taxon>Pseudomonadati</taxon>
        <taxon>Bacteroidota</taxon>
        <taxon>Saprospiria</taxon>
        <taxon>Saprospirales</taxon>
        <taxon>Saprospiraceae</taxon>
        <taxon>Aureispira</taxon>
    </lineage>
</organism>
<dbReference type="KEGG" id="aup:AsAng_0034930"/>
<protein>
    <submittedName>
        <fullName evidence="2">Uncharacterized protein</fullName>
    </submittedName>
</protein>
<evidence type="ECO:0000313" key="2">
    <source>
        <dbReference type="EMBL" id="BDS12768.1"/>
    </source>
</evidence>
<dbReference type="Proteomes" id="UP001060919">
    <property type="component" value="Chromosome"/>
</dbReference>
<feature type="region of interest" description="Disordered" evidence="1">
    <location>
        <begin position="1"/>
        <end position="23"/>
    </location>
</feature>
<keyword evidence="3" id="KW-1185">Reference proteome</keyword>
<dbReference type="RefSeq" id="WP_264788126.1">
    <property type="nucleotide sequence ID" value="NZ_AP026867.1"/>
</dbReference>
<evidence type="ECO:0000256" key="1">
    <source>
        <dbReference type="SAM" id="MobiDB-lite"/>
    </source>
</evidence>
<dbReference type="EMBL" id="AP026867">
    <property type="protein sequence ID" value="BDS12768.1"/>
    <property type="molecule type" value="Genomic_DNA"/>
</dbReference>
<sequence length="41" mass="4795">MKKSKKKKASLPKEEQVIGKGVKESELNEKRLRKLKSKKKQ</sequence>
<name>A0A915YGZ8_9BACT</name>
<evidence type="ECO:0000313" key="3">
    <source>
        <dbReference type="Proteomes" id="UP001060919"/>
    </source>
</evidence>
<accession>A0A915YGZ8</accession>